<reference evidence="1 2" key="1">
    <citation type="journal article" date="2020" name="Cell">
        <title>Large-Scale Comparative Analyses of Tick Genomes Elucidate Their Genetic Diversity and Vector Capacities.</title>
        <authorList>
            <consortium name="Tick Genome and Microbiome Consortium (TIGMIC)"/>
            <person name="Jia N."/>
            <person name="Wang J."/>
            <person name="Shi W."/>
            <person name="Du L."/>
            <person name="Sun Y."/>
            <person name="Zhan W."/>
            <person name="Jiang J.F."/>
            <person name="Wang Q."/>
            <person name="Zhang B."/>
            <person name="Ji P."/>
            <person name="Bell-Sakyi L."/>
            <person name="Cui X.M."/>
            <person name="Yuan T.T."/>
            <person name="Jiang B.G."/>
            <person name="Yang W.F."/>
            <person name="Lam T.T."/>
            <person name="Chang Q.C."/>
            <person name="Ding S.J."/>
            <person name="Wang X.J."/>
            <person name="Zhu J.G."/>
            <person name="Ruan X.D."/>
            <person name="Zhao L."/>
            <person name="Wei J.T."/>
            <person name="Ye R.Z."/>
            <person name="Que T.C."/>
            <person name="Du C.H."/>
            <person name="Zhou Y.H."/>
            <person name="Cheng J.X."/>
            <person name="Dai P.F."/>
            <person name="Guo W.B."/>
            <person name="Han X.H."/>
            <person name="Huang E.J."/>
            <person name="Li L.F."/>
            <person name="Wei W."/>
            <person name="Gao Y.C."/>
            <person name="Liu J.Z."/>
            <person name="Shao H.Z."/>
            <person name="Wang X."/>
            <person name="Wang C.C."/>
            <person name="Yang T.C."/>
            <person name="Huo Q.B."/>
            <person name="Li W."/>
            <person name="Chen H.Y."/>
            <person name="Chen S.E."/>
            <person name="Zhou L.G."/>
            <person name="Ni X.B."/>
            <person name="Tian J.H."/>
            <person name="Sheng Y."/>
            <person name="Liu T."/>
            <person name="Pan Y.S."/>
            <person name="Xia L.Y."/>
            <person name="Li J."/>
            <person name="Zhao F."/>
            <person name="Cao W.C."/>
        </authorList>
    </citation>
    <scope>NUCLEOTIDE SEQUENCE [LARGE SCALE GENOMIC DNA]</scope>
    <source>
        <strain evidence="1">Iper-2018</strain>
    </source>
</reference>
<evidence type="ECO:0000313" key="2">
    <source>
        <dbReference type="Proteomes" id="UP000805193"/>
    </source>
</evidence>
<protein>
    <submittedName>
        <fullName evidence="1">Uncharacterized protein</fullName>
    </submittedName>
</protein>
<dbReference type="EMBL" id="JABSTQ010003682">
    <property type="protein sequence ID" value="KAG0443243.1"/>
    <property type="molecule type" value="Genomic_DNA"/>
</dbReference>
<comment type="caution">
    <text evidence="1">The sequence shown here is derived from an EMBL/GenBank/DDBJ whole genome shotgun (WGS) entry which is preliminary data.</text>
</comment>
<name>A0AC60QUA5_IXOPE</name>
<sequence length="274" mass="30447">MPLENYLRQVGGATFACSYKALKIYSKSRGFDPTKPCSMHDDGRCWIFNHLRQMNFFLFHASMELKETTPCRLSLCDLEVDNVVDKPLIAVGCILTHILLRNHECIASASLSTLIMSSTSDQPLLGDALQHNKGLRSIKVVDNRFGRQEKFLKALCGMNNIESLSLMCAYSKPTSSGQRLYHRPFEVSLAPEGLLRMEPSATFFRVSTLRKRVTICLGPSPDCRGLRETSPDESGTVTYLSRPAATSLNASVMSKGRVCVRVGSCAQERKRGMA</sequence>
<keyword evidence="2" id="KW-1185">Reference proteome</keyword>
<organism evidence="1 2">
    <name type="scientific">Ixodes persulcatus</name>
    <name type="common">Taiga tick</name>
    <dbReference type="NCBI Taxonomy" id="34615"/>
    <lineage>
        <taxon>Eukaryota</taxon>
        <taxon>Metazoa</taxon>
        <taxon>Ecdysozoa</taxon>
        <taxon>Arthropoda</taxon>
        <taxon>Chelicerata</taxon>
        <taxon>Arachnida</taxon>
        <taxon>Acari</taxon>
        <taxon>Parasitiformes</taxon>
        <taxon>Ixodida</taxon>
        <taxon>Ixodoidea</taxon>
        <taxon>Ixodidae</taxon>
        <taxon>Ixodinae</taxon>
        <taxon>Ixodes</taxon>
    </lineage>
</organism>
<evidence type="ECO:0000313" key="1">
    <source>
        <dbReference type="EMBL" id="KAG0443243.1"/>
    </source>
</evidence>
<gene>
    <name evidence="1" type="ORF">HPB47_015136</name>
</gene>
<accession>A0AC60QUA5</accession>
<proteinExistence type="predicted"/>
<dbReference type="Proteomes" id="UP000805193">
    <property type="component" value="Unassembled WGS sequence"/>
</dbReference>